<dbReference type="InterPro" id="IPR050648">
    <property type="entry name" value="F-box_LRR-repeat"/>
</dbReference>
<reference evidence="1" key="1">
    <citation type="submission" date="2019-12" db="EMBL/GenBank/DDBJ databases">
        <authorList>
            <person name="Scholes J."/>
        </authorList>
    </citation>
    <scope>NUCLEOTIDE SEQUENCE</scope>
</reference>
<dbReference type="PANTHER" id="PTHR13382:SF22">
    <property type="entry name" value="F-BOX PROTEIN SKIP14"/>
    <property type="match status" value="1"/>
</dbReference>
<protein>
    <submittedName>
        <fullName evidence="1">F-box protein SKIP14</fullName>
    </submittedName>
</protein>
<dbReference type="Proteomes" id="UP001153555">
    <property type="component" value="Unassembled WGS sequence"/>
</dbReference>
<comment type="caution">
    <text evidence="1">The sequence shown here is derived from an EMBL/GenBank/DDBJ whole genome shotgun (WGS) entry which is preliminary data.</text>
</comment>
<dbReference type="SUPFAM" id="SSF52047">
    <property type="entry name" value="RNI-like"/>
    <property type="match status" value="1"/>
</dbReference>
<dbReference type="EMBL" id="CACSLK010016925">
    <property type="protein sequence ID" value="CAA0818363.1"/>
    <property type="molecule type" value="Genomic_DNA"/>
</dbReference>
<dbReference type="GO" id="GO:0005737">
    <property type="term" value="C:cytoplasm"/>
    <property type="evidence" value="ECO:0007669"/>
    <property type="project" value="TreeGrafter"/>
</dbReference>
<evidence type="ECO:0000313" key="2">
    <source>
        <dbReference type="Proteomes" id="UP001153555"/>
    </source>
</evidence>
<evidence type="ECO:0000313" key="1">
    <source>
        <dbReference type="EMBL" id="CAA0818363.1"/>
    </source>
</evidence>
<name>A0A9N7N203_STRHE</name>
<keyword evidence="2" id="KW-1185">Reference proteome</keyword>
<gene>
    <name evidence="1" type="ORF">SHERM_01217</name>
</gene>
<dbReference type="InterPro" id="IPR032675">
    <property type="entry name" value="LRR_dom_sf"/>
</dbReference>
<accession>A0A9N7N203</accession>
<proteinExistence type="predicted"/>
<dbReference type="AlphaFoldDB" id="A0A9N7N203"/>
<dbReference type="Gene3D" id="3.80.10.10">
    <property type="entry name" value="Ribonuclease Inhibitor"/>
    <property type="match status" value="1"/>
</dbReference>
<sequence>MALNYPHRPVFTPHVSEDNLWSPMRIVNGCLAEGVPDRNGDGFGRSWHVSRGEFEDWQINGRKDRADRCRSPESNCKDIVDLLPSDPFGMDIETTFTAITGWLEDLEVDYGGYLSNSNGRAGQENYGLFAEWSVIWNNALKFQPFCRNHQYNQIGLQSLSNPQVDEKSRVDTHSCSSSSQHDEKLNMTNNTIQLGEERDMGGALGLYDFGFQTARDEGGITGFGNESTYCRPELQSGKKMEGDDIEEGTLHEAWNFALSYLGVKDLLSMERVCKSLRASVQEAYWLWMSIHIDQPLNEKITDEVLLQLSSRANGNLQCLSLVECPKVTDDGIRRVLETNPRLTKLFVPGCTRLTIEGILNNIKIHNSNKDFQGIKHLRIGGLYGVTREHFEELKLLIGLEGLRPENRPKPHFYHRGNFYLPFDDNRAMDIEMCPRCEKFRLVYDCPAEGCQVKEMASQACRGCALCIARCAQCGRCVSDNEYEETFCLDLLCSDCFKQMLKCQNGVDEKGDYTCRSLHEQRYNTN</sequence>
<dbReference type="OrthoDB" id="10044893at2759"/>
<dbReference type="PANTHER" id="PTHR13382">
    <property type="entry name" value="MITOCHONDRIAL ATP SYNTHASE COUPLING FACTOR B"/>
    <property type="match status" value="1"/>
</dbReference>
<organism evidence="1 2">
    <name type="scientific">Striga hermonthica</name>
    <name type="common">Purple witchweed</name>
    <name type="synonym">Buchnera hermonthica</name>
    <dbReference type="NCBI Taxonomy" id="68872"/>
    <lineage>
        <taxon>Eukaryota</taxon>
        <taxon>Viridiplantae</taxon>
        <taxon>Streptophyta</taxon>
        <taxon>Embryophyta</taxon>
        <taxon>Tracheophyta</taxon>
        <taxon>Spermatophyta</taxon>
        <taxon>Magnoliopsida</taxon>
        <taxon>eudicotyledons</taxon>
        <taxon>Gunneridae</taxon>
        <taxon>Pentapetalae</taxon>
        <taxon>asterids</taxon>
        <taxon>lamiids</taxon>
        <taxon>Lamiales</taxon>
        <taxon>Orobanchaceae</taxon>
        <taxon>Buchnereae</taxon>
        <taxon>Striga</taxon>
    </lineage>
</organism>